<dbReference type="GO" id="GO:0046872">
    <property type="term" value="F:metal ion binding"/>
    <property type="evidence" value="ECO:0007669"/>
    <property type="project" value="UniProtKB-KW"/>
</dbReference>
<evidence type="ECO:0000256" key="8">
    <source>
        <dbReference type="PIRSR" id="PIRSR000106-3"/>
    </source>
</evidence>
<dbReference type="PANTHER" id="PTHR23406">
    <property type="entry name" value="MALIC ENZYME-RELATED"/>
    <property type="match status" value="1"/>
</dbReference>
<dbReference type="GO" id="GO:0005829">
    <property type="term" value="C:cytosol"/>
    <property type="evidence" value="ECO:0007669"/>
    <property type="project" value="TreeGrafter"/>
</dbReference>
<dbReference type="GO" id="GO:0016616">
    <property type="term" value="F:oxidoreductase activity, acting on the CH-OH group of donors, NAD or NADP as acceptor"/>
    <property type="evidence" value="ECO:0007669"/>
    <property type="project" value="InterPro"/>
</dbReference>
<proteinExistence type="inferred from homology"/>
<dbReference type="KEGG" id="metu:GNH96_10090"/>
<dbReference type="Proteomes" id="UP000503004">
    <property type="component" value="Chromosome"/>
</dbReference>
<evidence type="ECO:0000256" key="2">
    <source>
        <dbReference type="ARBA" id="ARBA00008785"/>
    </source>
</evidence>
<comment type="cofactor">
    <cofactor evidence="1">
        <name>Mn(2+)</name>
        <dbReference type="ChEBI" id="CHEBI:29035"/>
    </cofactor>
</comment>
<dbReference type="AlphaFoldDB" id="A0A858Q965"/>
<dbReference type="SMART" id="SM00919">
    <property type="entry name" value="Malic_M"/>
    <property type="match status" value="1"/>
</dbReference>
<feature type="binding site" evidence="8">
    <location>
        <position position="276"/>
    </location>
    <ligand>
        <name>a divalent metal cation</name>
        <dbReference type="ChEBI" id="CHEBI:60240"/>
    </ligand>
</feature>
<evidence type="ECO:0000256" key="9">
    <source>
        <dbReference type="RuleBase" id="RU003427"/>
    </source>
</evidence>
<dbReference type="NCBIfam" id="NF010052">
    <property type="entry name" value="PRK13529.1"/>
    <property type="match status" value="1"/>
</dbReference>
<dbReference type="PRINTS" id="PR00072">
    <property type="entry name" value="MALOXRDTASE"/>
</dbReference>
<comment type="similarity">
    <text evidence="2 9">Belongs to the malic enzymes family.</text>
</comment>
<dbReference type="GO" id="GO:0051287">
    <property type="term" value="F:NAD binding"/>
    <property type="evidence" value="ECO:0007669"/>
    <property type="project" value="InterPro"/>
</dbReference>
<dbReference type="InterPro" id="IPR037062">
    <property type="entry name" value="Malic_N_dom_sf"/>
</dbReference>
<dbReference type="Gene3D" id="3.40.50.10380">
    <property type="entry name" value="Malic enzyme, N-terminal domain"/>
    <property type="match status" value="1"/>
</dbReference>
<dbReference type="PIRSF" id="PIRSF000106">
    <property type="entry name" value="ME"/>
    <property type="match status" value="1"/>
</dbReference>
<dbReference type="InterPro" id="IPR015884">
    <property type="entry name" value="Malic_enzyme_CS"/>
</dbReference>
<dbReference type="GO" id="GO:0004470">
    <property type="term" value="F:malic enzyme activity"/>
    <property type="evidence" value="ECO:0007669"/>
    <property type="project" value="InterPro"/>
</dbReference>
<dbReference type="EC" id="1.1.1.38" evidence="12"/>
<reference evidence="13" key="1">
    <citation type="submission" date="2019-12" db="EMBL/GenBank/DDBJ databases">
        <authorList>
            <person name="Awala S.I."/>
            <person name="Rhee S.K."/>
        </authorList>
    </citation>
    <scope>NUCLEOTIDE SEQUENCE [LARGE SCALE GENOMIC DNA]</scope>
    <source>
        <strain evidence="13">IM1</strain>
    </source>
</reference>
<feature type="binding site" evidence="7">
    <location>
        <position position="469"/>
    </location>
    <ligand>
        <name>(S)-malate</name>
        <dbReference type="ChEBI" id="CHEBI:15589"/>
    </ligand>
</feature>
<dbReference type="PANTHER" id="PTHR23406:SF34">
    <property type="entry name" value="NAD-DEPENDENT MALIC ENZYME, MITOCHONDRIAL"/>
    <property type="match status" value="1"/>
</dbReference>
<sequence>MIDFKIARDPQTGKETWSVPLKGALLLNHPLFNKGTAFPEEERRELGLLGLLPPHVDDLDAQLERAYEAFKGKATDLERHIYLRALQDENEVLFYRLMQDYIGEMMPVVYTPTVGEACQRFSHIYRHPRGLFVAYPQRGDIDALLANALQRDVDVIVVTDGERILGLGDQGAGGMGIPIGKLALYTLCGGIHPARTLPVLLDVGTDNPALLNDPLYMGWRHPRVRGAEYDAFVERFVQAVMRRYPNVLLQWEDFAQANAGPLLERYRDRLCTFNDDIQGTAAVATGTVLAAIKATGVRLRDQVVAVFGAGSAGCGISEQLCAAMVRDGLSETEARSRFYLIDRAGLLREGLSGLLPFQQAFVQPAERLAGWRLDQAGTIGLAEVVNNAHPTVLIGVSGVTGAFTESIVKTMAGRVPHPIVLPLSNPTSRCEALPAQILAWTEGRALVATGSPFADVAWEGRTISIPQCNNSYVFPGLGLGILAVGARRVTPGMFMAAAQALADASPAATDPDGPLLPPLTAIRSVSRCIALAVAKEAIAAGVSARSSDADLERLVDERMWTPAYARLTGH</sequence>
<gene>
    <name evidence="12" type="primary">maeA</name>
    <name evidence="12" type="ORF">GNH96_10090</name>
</gene>
<feature type="domain" description="Malic enzyme NAD-binding" evidence="10">
    <location>
        <begin position="277"/>
        <end position="538"/>
    </location>
</feature>
<dbReference type="InterPro" id="IPR046346">
    <property type="entry name" value="Aminoacid_DH-like_N_sf"/>
</dbReference>
<dbReference type="Pfam" id="PF03949">
    <property type="entry name" value="Malic_M"/>
    <property type="match status" value="1"/>
</dbReference>
<dbReference type="InterPro" id="IPR012301">
    <property type="entry name" value="Malic_N_dom"/>
</dbReference>
<dbReference type="PROSITE" id="PS00331">
    <property type="entry name" value="MALIC_ENZYMES"/>
    <property type="match status" value="1"/>
</dbReference>
<evidence type="ECO:0000313" key="12">
    <source>
        <dbReference type="EMBL" id="QJD30284.1"/>
    </source>
</evidence>
<keyword evidence="4 12" id="KW-0560">Oxidoreductase</keyword>
<dbReference type="SMART" id="SM01274">
    <property type="entry name" value="malic"/>
    <property type="match status" value="1"/>
</dbReference>
<feature type="domain" description="Malic enzyme N-terminal" evidence="11">
    <location>
        <begin position="87"/>
        <end position="267"/>
    </location>
</feature>
<dbReference type="InterPro" id="IPR012302">
    <property type="entry name" value="Malic_NAD-bd"/>
</dbReference>
<keyword evidence="5" id="KW-0520">NAD</keyword>
<protein>
    <submittedName>
        <fullName evidence="12">Oxaloacetate-decarboxylating malate dehydrogenase</fullName>
        <ecNumber evidence="12">1.1.1.38</ecNumber>
    </submittedName>
</protein>
<name>A0A858Q965_9GAMM</name>
<evidence type="ECO:0000256" key="3">
    <source>
        <dbReference type="ARBA" id="ARBA00022723"/>
    </source>
</evidence>
<dbReference type="SUPFAM" id="SSF53223">
    <property type="entry name" value="Aminoacid dehydrogenase-like, N-terminal domain"/>
    <property type="match status" value="1"/>
</dbReference>
<dbReference type="FunFam" id="3.40.50.10380:FF:000001">
    <property type="entry name" value="NAD-dependent malic enzyme"/>
    <property type="match status" value="1"/>
</dbReference>
<feature type="binding site" evidence="8">
    <location>
        <position position="253"/>
    </location>
    <ligand>
        <name>a divalent metal cation</name>
        <dbReference type="ChEBI" id="CHEBI:60240"/>
    </ligand>
</feature>
<dbReference type="Gene3D" id="3.40.50.720">
    <property type="entry name" value="NAD(P)-binding Rossmann-like Domain"/>
    <property type="match status" value="1"/>
</dbReference>
<dbReference type="SUPFAM" id="SSF51735">
    <property type="entry name" value="NAD(P)-binding Rossmann-fold domains"/>
    <property type="match status" value="1"/>
</dbReference>
<organism evidence="12 13">
    <name type="scientific">Methylococcus geothermalis</name>
    <dbReference type="NCBI Taxonomy" id="2681310"/>
    <lineage>
        <taxon>Bacteria</taxon>
        <taxon>Pseudomonadati</taxon>
        <taxon>Pseudomonadota</taxon>
        <taxon>Gammaproteobacteria</taxon>
        <taxon>Methylococcales</taxon>
        <taxon>Methylococcaceae</taxon>
        <taxon>Methylococcus</taxon>
    </lineage>
</organism>
<keyword evidence="13" id="KW-1185">Reference proteome</keyword>
<accession>A0A858Q965</accession>
<evidence type="ECO:0000313" key="13">
    <source>
        <dbReference type="Proteomes" id="UP000503004"/>
    </source>
</evidence>
<dbReference type="RefSeq" id="WP_169603556.1">
    <property type="nucleotide sequence ID" value="NZ_CP046565.1"/>
</dbReference>
<dbReference type="EMBL" id="CP046565">
    <property type="protein sequence ID" value="QJD30284.1"/>
    <property type="molecule type" value="Genomic_DNA"/>
</dbReference>
<evidence type="ECO:0000256" key="4">
    <source>
        <dbReference type="ARBA" id="ARBA00023002"/>
    </source>
</evidence>
<comment type="cofactor">
    <cofactor evidence="8">
        <name>Mg(2+)</name>
        <dbReference type="ChEBI" id="CHEBI:18420"/>
    </cofactor>
    <cofactor evidence="8">
        <name>Mn(2+)</name>
        <dbReference type="ChEBI" id="CHEBI:29035"/>
    </cofactor>
    <text evidence="8">Divalent metal cations. Prefers magnesium or manganese.</text>
</comment>
<feature type="active site" description="Proton donor" evidence="6">
    <location>
        <position position="110"/>
    </location>
</feature>
<dbReference type="InterPro" id="IPR001891">
    <property type="entry name" value="Malic_OxRdtase"/>
</dbReference>
<dbReference type="Pfam" id="PF00390">
    <property type="entry name" value="malic"/>
    <property type="match status" value="1"/>
</dbReference>
<evidence type="ECO:0000256" key="6">
    <source>
        <dbReference type="PIRSR" id="PIRSR000106-1"/>
    </source>
</evidence>
<evidence type="ECO:0000259" key="11">
    <source>
        <dbReference type="SMART" id="SM01274"/>
    </source>
</evidence>
<dbReference type="GO" id="GO:0006108">
    <property type="term" value="P:malate metabolic process"/>
    <property type="evidence" value="ECO:0007669"/>
    <property type="project" value="TreeGrafter"/>
</dbReference>
<feature type="binding site" evidence="8">
    <location>
        <position position="252"/>
    </location>
    <ligand>
        <name>a divalent metal cation</name>
        <dbReference type="ChEBI" id="CHEBI:60240"/>
    </ligand>
</feature>
<dbReference type="InterPro" id="IPR036291">
    <property type="entry name" value="NAD(P)-bd_dom_sf"/>
</dbReference>
<evidence type="ECO:0000256" key="5">
    <source>
        <dbReference type="ARBA" id="ARBA00023027"/>
    </source>
</evidence>
<feature type="binding site" evidence="7">
    <location>
        <position position="163"/>
    </location>
    <ligand>
        <name>(S)-malate</name>
        <dbReference type="ChEBI" id="CHEBI:15589"/>
    </ligand>
</feature>
<evidence type="ECO:0000256" key="1">
    <source>
        <dbReference type="ARBA" id="ARBA00001936"/>
    </source>
</evidence>
<feature type="binding site" evidence="7">
    <location>
        <position position="425"/>
    </location>
    <ligand>
        <name>(S)-malate</name>
        <dbReference type="ChEBI" id="CHEBI:15589"/>
    </ligand>
</feature>
<evidence type="ECO:0000256" key="7">
    <source>
        <dbReference type="PIRSR" id="PIRSR000106-2"/>
    </source>
</evidence>
<keyword evidence="3 8" id="KW-0479">Metal-binding</keyword>
<evidence type="ECO:0000259" key="10">
    <source>
        <dbReference type="SMART" id="SM00919"/>
    </source>
</evidence>
<feature type="active site" description="Proton acceptor" evidence="6">
    <location>
        <position position="181"/>
    </location>
</feature>